<evidence type="ECO:0000313" key="2">
    <source>
        <dbReference type="EMBL" id="CZR67953.1"/>
    </source>
</evidence>
<feature type="region of interest" description="Disordered" evidence="1">
    <location>
        <begin position="65"/>
        <end position="87"/>
    </location>
</feature>
<evidence type="ECO:0000256" key="1">
    <source>
        <dbReference type="SAM" id="MobiDB-lite"/>
    </source>
</evidence>
<accession>A0A1L7XSD2</accession>
<feature type="compositionally biased region" description="Basic and acidic residues" evidence="1">
    <location>
        <begin position="7"/>
        <end position="35"/>
    </location>
</feature>
<sequence>MYVQDGHTLETHVDVPKNIREKPYAEEQKSLERHQKAPRTSTSSLPPINITNVLHVPSCQTFHLVSSPAGPSAPDMPSRATQNDRLDIPGCLHEQVEDYFAW</sequence>
<keyword evidence="3" id="KW-1185">Reference proteome</keyword>
<dbReference type="AlphaFoldDB" id="A0A1L7XSD2"/>
<organism evidence="2 3">
    <name type="scientific">Phialocephala subalpina</name>
    <dbReference type="NCBI Taxonomy" id="576137"/>
    <lineage>
        <taxon>Eukaryota</taxon>
        <taxon>Fungi</taxon>
        <taxon>Dikarya</taxon>
        <taxon>Ascomycota</taxon>
        <taxon>Pezizomycotina</taxon>
        <taxon>Leotiomycetes</taxon>
        <taxon>Helotiales</taxon>
        <taxon>Mollisiaceae</taxon>
        <taxon>Phialocephala</taxon>
        <taxon>Phialocephala fortinii species complex</taxon>
    </lineage>
</organism>
<dbReference type="EMBL" id="FJOG01000049">
    <property type="protein sequence ID" value="CZR67953.1"/>
    <property type="molecule type" value="Genomic_DNA"/>
</dbReference>
<dbReference type="STRING" id="576137.A0A1L7XSD2"/>
<gene>
    <name evidence="2" type="ORF">PAC_17852</name>
</gene>
<evidence type="ECO:0000313" key="3">
    <source>
        <dbReference type="Proteomes" id="UP000184330"/>
    </source>
</evidence>
<protein>
    <submittedName>
        <fullName evidence="2">Uncharacterized protein</fullName>
    </submittedName>
</protein>
<proteinExistence type="predicted"/>
<dbReference type="Proteomes" id="UP000184330">
    <property type="component" value="Unassembled WGS sequence"/>
</dbReference>
<feature type="compositionally biased region" description="Polar residues" evidence="1">
    <location>
        <begin position="38"/>
        <end position="49"/>
    </location>
</feature>
<reference evidence="2 3" key="1">
    <citation type="submission" date="2016-03" db="EMBL/GenBank/DDBJ databases">
        <authorList>
            <person name="Ploux O."/>
        </authorList>
    </citation>
    <scope>NUCLEOTIDE SEQUENCE [LARGE SCALE GENOMIC DNA]</scope>
    <source>
        <strain evidence="2 3">UAMH 11012</strain>
    </source>
</reference>
<feature type="region of interest" description="Disordered" evidence="1">
    <location>
        <begin position="1"/>
        <end position="49"/>
    </location>
</feature>
<name>A0A1L7XSD2_9HELO</name>
<dbReference type="OrthoDB" id="4232626at2759"/>